<organism evidence="3 4">
    <name type="scientific">Pleurostoma richardsiae</name>
    <dbReference type="NCBI Taxonomy" id="41990"/>
    <lineage>
        <taxon>Eukaryota</taxon>
        <taxon>Fungi</taxon>
        <taxon>Dikarya</taxon>
        <taxon>Ascomycota</taxon>
        <taxon>Pezizomycotina</taxon>
        <taxon>Sordariomycetes</taxon>
        <taxon>Sordariomycetidae</taxon>
        <taxon>Calosphaeriales</taxon>
        <taxon>Pleurostomataceae</taxon>
        <taxon>Pleurostoma</taxon>
    </lineage>
</organism>
<keyword evidence="2" id="KW-1133">Transmembrane helix</keyword>
<protein>
    <submittedName>
        <fullName evidence="3">Uncharacterized protein</fullName>
    </submittedName>
</protein>
<feature type="transmembrane region" description="Helical" evidence="2">
    <location>
        <begin position="236"/>
        <end position="256"/>
    </location>
</feature>
<feature type="transmembrane region" description="Helical" evidence="2">
    <location>
        <begin position="106"/>
        <end position="125"/>
    </location>
</feature>
<feature type="region of interest" description="Disordered" evidence="1">
    <location>
        <begin position="384"/>
        <end position="413"/>
    </location>
</feature>
<evidence type="ECO:0000313" key="3">
    <source>
        <dbReference type="EMBL" id="KAJ9142447.1"/>
    </source>
</evidence>
<evidence type="ECO:0000313" key="4">
    <source>
        <dbReference type="Proteomes" id="UP001174694"/>
    </source>
</evidence>
<feature type="transmembrane region" description="Helical" evidence="2">
    <location>
        <begin position="49"/>
        <end position="71"/>
    </location>
</feature>
<keyword evidence="4" id="KW-1185">Reference proteome</keyword>
<feature type="transmembrane region" description="Helical" evidence="2">
    <location>
        <begin position="6"/>
        <end position="28"/>
    </location>
</feature>
<feature type="compositionally biased region" description="Low complexity" evidence="1">
    <location>
        <begin position="384"/>
        <end position="393"/>
    </location>
</feature>
<keyword evidence="2" id="KW-0472">Membrane</keyword>
<reference evidence="3" key="1">
    <citation type="submission" date="2022-07" db="EMBL/GenBank/DDBJ databases">
        <title>Fungi with potential for degradation of polypropylene.</title>
        <authorList>
            <person name="Gostincar C."/>
        </authorList>
    </citation>
    <scope>NUCLEOTIDE SEQUENCE</scope>
    <source>
        <strain evidence="3">EXF-13308</strain>
    </source>
</reference>
<comment type="caution">
    <text evidence="3">The sequence shown here is derived from an EMBL/GenBank/DDBJ whole genome shotgun (WGS) entry which is preliminary data.</text>
</comment>
<feature type="transmembrane region" description="Helical" evidence="2">
    <location>
        <begin position="276"/>
        <end position="295"/>
    </location>
</feature>
<feature type="transmembrane region" description="Helical" evidence="2">
    <location>
        <begin position="206"/>
        <end position="224"/>
    </location>
</feature>
<gene>
    <name evidence="3" type="ORF">NKR23_g7242</name>
</gene>
<dbReference type="EMBL" id="JANBVO010000022">
    <property type="protein sequence ID" value="KAJ9142447.1"/>
    <property type="molecule type" value="Genomic_DNA"/>
</dbReference>
<dbReference type="AlphaFoldDB" id="A0AA38R8V9"/>
<evidence type="ECO:0000256" key="2">
    <source>
        <dbReference type="SAM" id="Phobius"/>
    </source>
</evidence>
<accession>A0AA38R8V9</accession>
<feature type="transmembrane region" description="Helical" evidence="2">
    <location>
        <begin position="137"/>
        <end position="157"/>
    </location>
</feature>
<evidence type="ECO:0000256" key="1">
    <source>
        <dbReference type="SAM" id="MobiDB-lite"/>
    </source>
</evidence>
<proteinExistence type="predicted"/>
<sequence>MASGLTLDIINCVLSGILIKPLFIIWVISLCLARRKSDPARVGFTYMKVVMPLEIIAMTFYVISDALYIFWFDNDDSYYYSDGDVSLALRNAAVRTGLVGGLFERFADIFLVVCLAELTGGFLSCVGQKQRGGFQNILRFGSLGFGVVLLALALAYFGKINAAYTPYFKYLGSSSYYDDDDTEYFDYDAFDDAVKTSHDLVSAFDILLLVSSVAFIALGVFVLVRVHANRVLSSSAVLFLVVTILNFIRYLWSVIYDAAWLLPQKSTPDAVSVVDPILNIWVFFVLLVLLFVLGCRKEKGLWTTPQPWMGGATVPPALSGQPLAPGVAQQHGGWVQYAPGQQIVYVQPAPVYAAPGQQPVVEQGWQGQQQGGYYYPQQMPQMPMQGQEQMEVPNGRAPAVVQQPAGTYYQDPK</sequence>
<name>A0AA38R8V9_9PEZI</name>
<keyword evidence="2" id="KW-0812">Transmembrane</keyword>
<dbReference type="Proteomes" id="UP001174694">
    <property type="component" value="Unassembled WGS sequence"/>
</dbReference>